<dbReference type="Gene3D" id="3.40.50.300">
    <property type="entry name" value="P-loop containing nucleotide triphosphate hydrolases"/>
    <property type="match status" value="1"/>
</dbReference>
<dbReference type="PANTHER" id="PTHR47691">
    <property type="entry name" value="REGULATOR-RELATED"/>
    <property type="match status" value="1"/>
</dbReference>
<keyword evidence="2 3" id="KW-0238">DNA-binding</keyword>
<dbReference type="Gene3D" id="1.25.40.10">
    <property type="entry name" value="Tetratricopeptide repeat domain"/>
    <property type="match status" value="2"/>
</dbReference>
<comment type="similarity">
    <text evidence="1">Belongs to the AfsR/DnrI/RedD regulatory family.</text>
</comment>
<dbReference type="InterPro" id="IPR016032">
    <property type="entry name" value="Sig_transdc_resp-reg_C-effctor"/>
</dbReference>
<dbReference type="SUPFAM" id="SSF48452">
    <property type="entry name" value="TPR-like"/>
    <property type="match status" value="3"/>
</dbReference>
<gene>
    <name evidence="5" type="ORF">RM479_03140</name>
</gene>
<dbReference type="PANTHER" id="PTHR47691:SF3">
    <property type="entry name" value="HTH-TYPE TRANSCRIPTIONAL REGULATOR RV0890C-RELATED"/>
    <property type="match status" value="1"/>
</dbReference>
<dbReference type="InterPro" id="IPR027417">
    <property type="entry name" value="P-loop_NTPase"/>
</dbReference>
<dbReference type="Pfam" id="PF25872">
    <property type="entry name" value="HTH_77"/>
    <property type="match status" value="1"/>
</dbReference>
<dbReference type="InterPro" id="IPR011990">
    <property type="entry name" value="TPR-like_helical_dom_sf"/>
</dbReference>
<dbReference type="Pfam" id="PF03704">
    <property type="entry name" value="BTAD"/>
    <property type="match status" value="1"/>
</dbReference>
<dbReference type="Pfam" id="PF00486">
    <property type="entry name" value="Trans_reg_C"/>
    <property type="match status" value="1"/>
</dbReference>
<evidence type="ECO:0000259" key="4">
    <source>
        <dbReference type="PROSITE" id="PS51755"/>
    </source>
</evidence>
<dbReference type="Pfam" id="PF13424">
    <property type="entry name" value="TPR_12"/>
    <property type="match status" value="1"/>
</dbReference>
<dbReference type="SUPFAM" id="SSF46894">
    <property type="entry name" value="C-terminal effector domain of the bipartite response regulators"/>
    <property type="match status" value="1"/>
</dbReference>
<feature type="domain" description="OmpR/PhoB-type" evidence="4">
    <location>
        <begin position="1"/>
        <end position="95"/>
    </location>
</feature>
<feature type="DNA-binding region" description="OmpR/PhoB-type" evidence="3">
    <location>
        <begin position="1"/>
        <end position="95"/>
    </location>
</feature>
<dbReference type="PROSITE" id="PS51755">
    <property type="entry name" value="OMPR_PHOB"/>
    <property type="match status" value="1"/>
</dbReference>
<proteinExistence type="inferred from homology"/>
<evidence type="ECO:0000313" key="6">
    <source>
        <dbReference type="Proteomes" id="UP001183390"/>
    </source>
</evidence>
<reference evidence="6" key="1">
    <citation type="submission" date="2023-07" db="EMBL/GenBank/DDBJ databases">
        <title>30 novel species of actinomycetes from the DSMZ collection.</title>
        <authorList>
            <person name="Nouioui I."/>
        </authorList>
    </citation>
    <scope>NUCLEOTIDE SEQUENCE [LARGE SCALE GENOMIC DNA]</scope>
    <source>
        <strain evidence="6">DSM 44743</strain>
    </source>
</reference>
<dbReference type="InterPro" id="IPR036388">
    <property type="entry name" value="WH-like_DNA-bd_sf"/>
</dbReference>
<comment type="caution">
    <text evidence="5">The sequence shown here is derived from an EMBL/GenBank/DDBJ whole genome shotgun (WGS) entry which is preliminary data.</text>
</comment>
<protein>
    <submittedName>
        <fullName evidence="5">BTAD domain-containing putative transcriptional regulator</fullName>
    </submittedName>
</protein>
<dbReference type="SMART" id="SM00862">
    <property type="entry name" value="Trans_reg_C"/>
    <property type="match status" value="1"/>
</dbReference>
<dbReference type="SUPFAM" id="SSF52540">
    <property type="entry name" value="P-loop containing nucleoside triphosphate hydrolases"/>
    <property type="match status" value="1"/>
</dbReference>
<evidence type="ECO:0000256" key="1">
    <source>
        <dbReference type="ARBA" id="ARBA00005820"/>
    </source>
</evidence>
<evidence type="ECO:0000256" key="3">
    <source>
        <dbReference type="PROSITE-ProRule" id="PRU01091"/>
    </source>
</evidence>
<evidence type="ECO:0000313" key="5">
    <source>
        <dbReference type="EMBL" id="MDT0327398.1"/>
    </source>
</evidence>
<dbReference type="Proteomes" id="UP001183390">
    <property type="component" value="Unassembled WGS sequence"/>
</dbReference>
<keyword evidence="6" id="KW-1185">Reference proteome</keyword>
<dbReference type="EMBL" id="JAVREP010000001">
    <property type="protein sequence ID" value="MDT0327398.1"/>
    <property type="molecule type" value="Genomic_DNA"/>
</dbReference>
<dbReference type="SMART" id="SM01043">
    <property type="entry name" value="BTAD"/>
    <property type="match status" value="1"/>
</dbReference>
<dbReference type="Gene3D" id="1.10.10.10">
    <property type="entry name" value="Winged helix-like DNA-binding domain superfamily/Winged helix DNA-binding domain"/>
    <property type="match status" value="1"/>
</dbReference>
<dbReference type="RefSeq" id="WP_311510179.1">
    <property type="nucleotide sequence ID" value="NZ_JAVREP010000001.1"/>
</dbReference>
<dbReference type="InterPro" id="IPR001867">
    <property type="entry name" value="OmpR/PhoB-type_DNA-bd"/>
</dbReference>
<organism evidence="5 6">
    <name type="scientific">Nocardiopsis lambiniae</name>
    <dbReference type="NCBI Taxonomy" id="3075539"/>
    <lineage>
        <taxon>Bacteria</taxon>
        <taxon>Bacillati</taxon>
        <taxon>Actinomycetota</taxon>
        <taxon>Actinomycetes</taxon>
        <taxon>Streptosporangiales</taxon>
        <taxon>Nocardiopsidaceae</taxon>
        <taxon>Nocardiopsis</taxon>
    </lineage>
</organism>
<sequence>MRFGVLGPLAVWTDEGTTVRVPGAKVRALAALLLAHRDEAVSVDRLVDELWDAPPPDPAGAVQTAVSRLRGALDRAEPGYRVRVASGPSGYRLRVDADDVDAGRFEVLIAAARAAEAPRERVRILNEALALWRGPALADHADAPFAAAPLARWEEMRLAALEDRVRARLDLGEGPELVAELGELVREHPVRERLRAAHMLALYRAGRQGEALESHRRLRESLAEELGVDPGPEITRLYEDILAQSPALTPAAPPRAATEHHPHVVATGTTTPSGRSRGSVPAPVTDVVGRDACVAEVRRNLTESRLTTLLGPGGVGKTTMALASVGVEDGRFGPVWFVELSGRDGDAGDGVADDVAAVLGIHDETPRMGSARPMTARIAESLGQEPALLVLDNCEHLIAPVADLVTRLLGAAPGLRVLTTSREPLGIPGERLHRVEPLGLPTGSSPEEVAASDAATLFVRRAAASVPGFAVDGSNAEAVAAICRHLDGLPLALELAAARVRSLGVHRLADRLHDRFRVLGTGGYDRRRTLWETVDWSWRLLTGAERAVLRRLSVPTCLFTLETAEVVAADPDGEPAVTAADVAGILAGLVDRSLIAVERGGTRYRLLETIRAYAGERSVAAGEEDRTRYRYARHIAGGSGRGEARDFTLDPHPTESDLRAVDVRTAIEWAADHGHADIALRIAAYHGWFWYLSGRYREGYRLLSRALAAEGTAAPADRAEALLWHAALGVTECAEQGAPESALATVRLTERLTDPRAAARAEALLVFMAPFADPDRGEGSSVDDRLAVALRVFETTDEPWWTAFSLHLRGWRALRRSDLRAARHDAARSLALFSRTGEPWGAARANSLLGVVAGIEGAYAEAAHRHGLALEHAERLGLWPTVVDELGRLARVHMLTGDLRTSNEYNLRALRIAAEQAFHAGRRFSVGGLGMTARRRGDLDLAEEYMNEVLATHRMDGYRPGTAFALAELGFAAELRGDAGEARDLHLQGLGDARQTGDPRAVALALEGLAGAAALAGDGRSAARLVGAAERAREEAGVPMPEAERFDVDRILNAARALLGGEATERAEAEGRALSLEAAIALALAPAREPQPR</sequence>
<dbReference type="CDD" id="cd15831">
    <property type="entry name" value="BTAD"/>
    <property type="match status" value="1"/>
</dbReference>
<name>A0ABU2M420_9ACTN</name>
<dbReference type="InterPro" id="IPR058852">
    <property type="entry name" value="HTH_77"/>
</dbReference>
<dbReference type="InterPro" id="IPR005158">
    <property type="entry name" value="BTAD"/>
</dbReference>
<evidence type="ECO:0000256" key="2">
    <source>
        <dbReference type="ARBA" id="ARBA00023125"/>
    </source>
</evidence>
<accession>A0ABU2M420</accession>
<dbReference type="PRINTS" id="PR00364">
    <property type="entry name" value="DISEASERSIST"/>
</dbReference>